<gene>
    <name evidence="4" type="ORF">AB852_06275</name>
</gene>
<dbReference type="InterPro" id="IPR001932">
    <property type="entry name" value="PPM-type_phosphatase-like_dom"/>
</dbReference>
<dbReference type="Gene3D" id="3.60.40.10">
    <property type="entry name" value="PPM-type phosphatase domain"/>
    <property type="match status" value="1"/>
</dbReference>
<dbReference type="PANTHER" id="PTHR43156">
    <property type="entry name" value="STAGE II SPORULATION PROTEIN E-RELATED"/>
    <property type="match status" value="1"/>
</dbReference>
<dbReference type="Gene3D" id="3.30.450.20">
    <property type="entry name" value="PAS domain"/>
    <property type="match status" value="1"/>
</dbReference>
<name>A0A1Q4VG64_9ACTN</name>
<dbReference type="AlphaFoldDB" id="A0A1Q4VG64"/>
<sequence length="578" mass="61515">MVAAASADHDADLARYEALHSAVPQVVWRMTPQGEVSALVGSLGDTGGGLWHPRRPGPAWMDAVHPKDRDWFAGQWAATARGDALLDAVARIRQAGDPVRYRHIRIIAVPVLRHGELREWIGTVADAEDQWRQQTRDRLLKRASAAASAHDLREAFATTAHAVVPDLVDAFVVFQLRYPEHARPGTEALHATRARRALAPGVPPLPPLADDFTLGPLAKTVVDSRQTKLVTFPPGEPPRALVSGPSADWMAQARATSLAIVPVVLDEQTVALAAAATCLGNPPPDEAELGLLEEVLHSVRDPLRRTLELQSVRHTALVLQRSFLTTPPPVDGAELAAVYQPASTTAEIGGDWYDAIVLPDGAIALSIGDVAGHDLDAATQMTKASSMLRALAYADGPAGPAHTLSRLDHVLQGVSTAPLITALHLVLRPTANHAWSVTLSNAGHPPPLLIPAHGPPNYLHGSPAPDPPLCVAPDVKRRHSTHELTDGDTLLLYTDGLVEVAGADISDGLRHLADQATLACDPDLPLTELVNTLLPPPHDRADDIAVLAFRADSRSPPPQDRNPTKSPPHAESGAGPAR</sequence>
<protein>
    <recommendedName>
        <fullName evidence="3">PPM-type phosphatase domain-containing protein</fullName>
    </recommendedName>
</protein>
<dbReference type="GO" id="GO:0016791">
    <property type="term" value="F:phosphatase activity"/>
    <property type="evidence" value="ECO:0007669"/>
    <property type="project" value="TreeGrafter"/>
</dbReference>
<dbReference type="STRING" id="1048205.AB852_06275"/>
<feature type="domain" description="PPM-type phosphatase" evidence="3">
    <location>
        <begin position="330"/>
        <end position="551"/>
    </location>
</feature>
<proteinExistence type="predicted"/>
<evidence type="ECO:0000256" key="2">
    <source>
        <dbReference type="SAM" id="MobiDB-lite"/>
    </source>
</evidence>
<keyword evidence="1" id="KW-0378">Hydrolase</keyword>
<dbReference type="SMART" id="SM00331">
    <property type="entry name" value="PP2C_SIG"/>
    <property type="match status" value="1"/>
</dbReference>
<evidence type="ECO:0000256" key="1">
    <source>
        <dbReference type="ARBA" id="ARBA00022801"/>
    </source>
</evidence>
<feature type="region of interest" description="Disordered" evidence="2">
    <location>
        <begin position="548"/>
        <end position="578"/>
    </location>
</feature>
<evidence type="ECO:0000259" key="3">
    <source>
        <dbReference type="SMART" id="SM00331"/>
    </source>
</evidence>
<accession>A0A1Q4VG64</accession>
<dbReference type="Proteomes" id="UP000186455">
    <property type="component" value="Unassembled WGS sequence"/>
</dbReference>
<dbReference type="Pfam" id="PF07228">
    <property type="entry name" value="SpoIIE"/>
    <property type="match status" value="1"/>
</dbReference>
<dbReference type="InterPro" id="IPR036457">
    <property type="entry name" value="PPM-type-like_dom_sf"/>
</dbReference>
<comment type="caution">
    <text evidence="4">The sequence shown here is derived from an EMBL/GenBank/DDBJ whole genome shotgun (WGS) entry which is preliminary data.</text>
</comment>
<dbReference type="EMBL" id="LFBV01000001">
    <property type="protein sequence ID" value="OKH96778.1"/>
    <property type="molecule type" value="Genomic_DNA"/>
</dbReference>
<dbReference type="PANTHER" id="PTHR43156:SF2">
    <property type="entry name" value="STAGE II SPORULATION PROTEIN E"/>
    <property type="match status" value="1"/>
</dbReference>
<dbReference type="InterPro" id="IPR052016">
    <property type="entry name" value="Bact_Sigma-Reg"/>
</dbReference>
<evidence type="ECO:0000313" key="4">
    <source>
        <dbReference type="EMBL" id="OKH96778.1"/>
    </source>
</evidence>
<organism evidence="4 5">
    <name type="scientific">Streptomyces uncialis</name>
    <dbReference type="NCBI Taxonomy" id="1048205"/>
    <lineage>
        <taxon>Bacteria</taxon>
        <taxon>Bacillati</taxon>
        <taxon>Actinomycetota</taxon>
        <taxon>Actinomycetes</taxon>
        <taxon>Kitasatosporales</taxon>
        <taxon>Streptomycetaceae</taxon>
        <taxon>Streptomyces</taxon>
    </lineage>
</organism>
<reference evidence="4 5" key="1">
    <citation type="submission" date="2015-06" db="EMBL/GenBank/DDBJ databases">
        <title>Cloning and characterization of the uncialamcin biosynthetic gene cluster.</title>
        <authorList>
            <person name="Yan X."/>
            <person name="Huang T."/>
            <person name="Ge H."/>
            <person name="Shen B."/>
        </authorList>
    </citation>
    <scope>NUCLEOTIDE SEQUENCE [LARGE SCALE GENOMIC DNA]</scope>
    <source>
        <strain evidence="4 5">DCA2648</strain>
    </source>
</reference>
<dbReference type="SUPFAM" id="SSF81606">
    <property type="entry name" value="PP2C-like"/>
    <property type="match status" value="1"/>
</dbReference>
<evidence type="ECO:0000313" key="5">
    <source>
        <dbReference type="Proteomes" id="UP000186455"/>
    </source>
</evidence>
<keyword evidence="5" id="KW-1185">Reference proteome</keyword>